<keyword evidence="2" id="KW-0285">Flavoprotein</keyword>
<name>A0A2G9C7N5_9BURK</name>
<dbReference type="PANTHER" id="PTHR43747:SF4">
    <property type="entry name" value="FLAVIN-DEPENDENT TRYPTOPHAN HALOGENASE"/>
    <property type="match status" value="1"/>
</dbReference>
<dbReference type="InterPro" id="IPR050816">
    <property type="entry name" value="Flavin-dep_Halogenase_NPB"/>
</dbReference>
<dbReference type="GO" id="GO:0000166">
    <property type="term" value="F:nucleotide binding"/>
    <property type="evidence" value="ECO:0007669"/>
    <property type="project" value="UniProtKB-KW"/>
</dbReference>
<keyword evidence="2" id="KW-0547">Nucleotide-binding</keyword>
<keyword evidence="2" id="KW-0274">FAD</keyword>
<dbReference type="EMBL" id="PEOG01000060">
    <property type="protein sequence ID" value="PIM51559.1"/>
    <property type="molecule type" value="Genomic_DNA"/>
</dbReference>
<dbReference type="Gene3D" id="3.50.50.60">
    <property type="entry name" value="FAD/NAD(P)-binding domain"/>
    <property type="match status" value="1"/>
</dbReference>
<protein>
    <submittedName>
        <fullName evidence="3">Tryptophan halogenase</fullName>
    </submittedName>
</protein>
<reference evidence="3 4" key="1">
    <citation type="submission" date="2017-11" db="EMBL/GenBank/DDBJ databases">
        <title>Draft genome sequence of Mitsuaria sp. HWN-4.</title>
        <authorList>
            <person name="Gundlapally S.R."/>
        </authorList>
    </citation>
    <scope>NUCLEOTIDE SEQUENCE [LARGE SCALE GENOMIC DNA]</scope>
    <source>
        <strain evidence="3 4">HWN-4</strain>
    </source>
</reference>
<dbReference type="GO" id="GO:0004497">
    <property type="term" value="F:monooxygenase activity"/>
    <property type="evidence" value="ECO:0007669"/>
    <property type="project" value="InterPro"/>
</dbReference>
<evidence type="ECO:0000313" key="3">
    <source>
        <dbReference type="EMBL" id="PIM51559.1"/>
    </source>
</evidence>
<dbReference type="PIRSF" id="PIRSF011396">
    <property type="entry name" value="Trp_halogenase"/>
    <property type="match status" value="1"/>
</dbReference>
<feature type="binding site" evidence="2">
    <location>
        <position position="345"/>
    </location>
    <ligand>
        <name>L-tryptophan</name>
        <dbReference type="ChEBI" id="CHEBI:57912"/>
    </ligand>
</feature>
<dbReference type="InterPro" id="IPR006905">
    <property type="entry name" value="Flavin_halogenase"/>
</dbReference>
<gene>
    <name evidence="3" type="ORF">CS062_19160</name>
</gene>
<accession>A0A2G9C7N5</accession>
<feature type="binding site" evidence="2">
    <location>
        <begin position="23"/>
        <end position="26"/>
    </location>
    <ligand>
        <name>FAD</name>
        <dbReference type="ChEBI" id="CHEBI:57692"/>
    </ligand>
</feature>
<feature type="binding site" evidence="2">
    <location>
        <position position="88"/>
    </location>
    <ligand>
        <name>7-chloro-L-tryptophan</name>
        <dbReference type="ChEBI" id="CHEBI:58713"/>
    </ligand>
</feature>
<dbReference type="InterPro" id="IPR036188">
    <property type="entry name" value="FAD/NAD-bd_sf"/>
</dbReference>
<evidence type="ECO:0000256" key="2">
    <source>
        <dbReference type="PIRSR" id="PIRSR011396-2"/>
    </source>
</evidence>
<evidence type="ECO:0000256" key="1">
    <source>
        <dbReference type="PIRSR" id="PIRSR011396-1"/>
    </source>
</evidence>
<organism evidence="3 4">
    <name type="scientific">Roseateles chitinivorans</name>
    <dbReference type="NCBI Taxonomy" id="2917965"/>
    <lineage>
        <taxon>Bacteria</taxon>
        <taxon>Pseudomonadati</taxon>
        <taxon>Pseudomonadota</taxon>
        <taxon>Betaproteobacteria</taxon>
        <taxon>Burkholderiales</taxon>
        <taxon>Sphaerotilaceae</taxon>
        <taxon>Roseateles</taxon>
    </lineage>
</organism>
<dbReference type="InterPro" id="IPR033856">
    <property type="entry name" value="Trp_halogen"/>
</dbReference>
<dbReference type="Proteomes" id="UP000231501">
    <property type="component" value="Unassembled WGS sequence"/>
</dbReference>
<feature type="active site" evidence="1">
    <location>
        <position position="88"/>
    </location>
</feature>
<proteinExistence type="predicted"/>
<sequence>MTPTPPAPSVPRQPVRRVVIAGGGTAGWMMAACIAKHLGKQLDIRLVESDEIGTVGVGEATIPTMLTFHQLLGLDEREFMAATQATIKLGIQFEGWRDRDATYIHAFGSTGIDHWTAGFQHFWMKGRERGLASDYGDYCLELRAAQQHRFAHLPGDGINYAFHLDASLYGAFLRRFSEGFGVRRIEGRIAEVLLRPDGDLRALKLQDGSEIEGDLFVDCTGMRSVLLGQTLGVGYQDWSHWLPCDSAIALQTASVRDAVPYTRAIAHPWGWQWQIPLQHRVGNGVVFSSRYTDDDTARAALLGNIEGEVLTPHRVIRFKPGQRDVVWRRNCVAVGLASGFLEPLESTSIHLIQRSAIRLLQMFPKEGIRQSDIDEYNAQMRHELEHIRDFIVLHYHLQQRTDSPMWRDLREMPVPASLRHRLDLFRETGRVFRGPNELFTENSWIQVMLGQGLMPEQHHPTADLMSDRELAGFLGGIKTRIDQTVQQMPGHQQYIARYAPGTQWRVPVPA</sequence>
<feature type="binding site" evidence="2">
    <location>
        <position position="336"/>
    </location>
    <ligand>
        <name>FAD</name>
        <dbReference type="ChEBI" id="CHEBI:57692"/>
    </ligand>
</feature>
<feature type="binding site" evidence="2">
    <location>
        <position position="349"/>
    </location>
    <ligand>
        <name>FAD</name>
        <dbReference type="ChEBI" id="CHEBI:57692"/>
    </ligand>
</feature>
<dbReference type="AlphaFoldDB" id="A0A2G9C7N5"/>
<dbReference type="PANTHER" id="PTHR43747">
    <property type="entry name" value="FAD-BINDING PROTEIN"/>
    <property type="match status" value="1"/>
</dbReference>
<dbReference type="SUPFAM" id="SSF51905">
    <property type="entry name" value="FAD/NAD(P)-binding domain"/>
    <property type="match status" value="1"/>
</dbReference>
<keyword evidence="4" id="KW-1185">Reference proteome</keyword>
<dbReference type="Pfam" id="PF04820">
    <property type="entry name" value="Trp_halogenase"/>
    <property type="match status" value="1"/>
</dbReference>
<dbReference type="OrthoDB" id="8868802at2"/>
<comment type="caution">
    <text evidence="3">The sequence shown here is derived from an EMBL/GenBank/DDBJ whole genome shotgun (WGS) entry which is preliminary data.</text>
</comment>
<dbReference type="RefSeq" id="WP_099863175.1">
    <property type="nucleotide sequence ID" value="NZ_PEOG01000060.1"/>
</dbReference>
<evidence type="ECO:0000313" key="4">
    <source>
        <dbReference type="Proteomes" id="UP000231501"/>
    </source>
</evidence>